<feature type="compositionally biased region" description="Polar residues" evidence="5">
    <location>
        <begin position="990"/>
        <end position="1005"/>
    </location>
</feature>
<dbReference type="InterPro" id="IPR019775">
    <property type="entry name" value="WD40_repeat_CS"/>
</dbReference>
<dbReference type="GO" id="GO:0000724">
    <property type="term" value="P:double-strand break repair via homologous recombination"/>
    <property type="evidence" value="ECO:0007669"/>
    <property type="project" value="TreeGrafter"/>
</dbReference>
<dbReference type="PANTHER" id="PTHR19862">
    <property type="entry name" value="WD REPEAT-CONTAINING PROTEIN 48"/>
    <property type="match status" value="1"/>
</dbReference>
<dbReference type="FunCoup" id="A0A401GTX8">
    <property type="interactions" value="604"/>
</dbReference>
<feature type="region of interest" description="Disordered" evidence="5">
    <location>
        <begin position="513"/>
        <end position="561"/>
    </location>
</feature>
<feature type="compositionally biased region" description="Polar residues" evidence="5">
    <location>
        <begin position="1033"/>
        <end position="1046"/>
    </location>
</feature>
<comment type="similarity">
    <text evidence="1">Belongs to the WD repeat WDR48 family.</text>
</comment>
<feature type="compositionally biased region" description="Polar residues" evidence="5">
    <location>
        <begin position="518"/>
        <end position="529"/>
    </location>
</feature>
<feature type="repeat" description="WD" evidence="4">
    <location>
        <begin position="339"/>
        <end position="380"/>
    </location>
</feature>
<dbReference type="RefSeq" id="XP_027616546.1">
    <property type="nucleotide sequence ID" value="XM_027760745.1"/>
</dbReference>
<dbReference type="Pfam" id="PF11816">
    <property type="entry name" value="DUF3337"/>
    <property type="match status" value="1"/>
</dbReference>
<keyword evidence="7" id="KW-1185">Reference proteome</keyword>
<dbReference type="PANTHER" id="PTHR19862:SF14">
    <property type="entry name" value="WD REPEAT-CONTAINING PROTEIN 48"/>
    <property type="match status" value="1"/>
</dbReference>
<evidence type="ECO:0000256" key="4">
    <source>
        <dbReference type="PROSITE-ProRule" id="PRU00221"/>
    </source>
</evidence>
<feature type="compositionally biased region" description="Basic and acidic residues" evidence="5">
    <location>
        <begin position="775"/>
        <end position="792"/>
    </location>
</feature>
<protein>
    <submittedName>
        <fullName evidence="6">Uncharacterized protein</fullName>
    </submittedName>
</protein>
<evidence type="ECO:0000313" key="6">
    <source>
        <dbReference type="EMBL" id="GBE85633.1"/>
    </source>
</evidence>
<dbReference type="PRINTS" id="PR00320">
    <property type="entry name" value="GPROTEINBRPT"/>
</dbReference>
<dbReference type="Gene3D" id="2.130.10.10">
    <property type="entry name" value="YVTN repeat-like/Quinoprotein amine dehydrogenase"/>
    <property type="match status" value="2"/>
</dbReference>
<dbReference type="InterPro" id="IPR015943">
    <property type="entry name" value="WD40/YVTN_repeat-like_dom_sf"/>
</dbReference>
<feature type="compositionally biased region" description="Low complexity" evidence="5">
    <location>
        <begin position="545"/>
        <end position="556"/>
    </location>
</feature>
<dbReference type="PROSITE" id="PS50082">
    <property type="entry name" value="WD_REPEATS_2"/>
    <property type="match status" value="4"/>
</dbReference>
<feature type="region of interest" description="Disordered" evidence="5">
    <location>
        <begin position="966"/>
        <end position="1047"/>
    </location>
</feature>
<dbReference type="Proteomes" id="UP000287166">
    <property type="component" value="Unassembled WGS sequence"/>
</dbReference>
<evidence type="ECO:0000256" key="1">
    <source>
        <dbReference type="ARBA" id="ARBA00006917"/>
    </source>
</evidence>
<dbReference type="SMART" id="SM00320">
    <property type="entry name" value="WD40"/>
    <property type="match status" value="8"/>
</dbReference>
<keyword evidence="2 4" id="KW-0853">WD repeat</keyword>
<evidence type="ECO:0000313" key="7">
    <source>
        <dbReference type="Proteomes" id="UP000287166"/>
    </source>
</evidence>
<dbReference type="GO" id="GO:0043130">
    <property type="term" value="F:ubiquitin binding"/>
    <property type="evidence" value="ECO:0007669"/>
    <property type="project" value="TreeGrafter"/>
</dbReference>
<name>A0A401GTX8_9APHY</name>
<dbReference type="STRING" id="139825.A0A401GTX8"/>
<comment type="caution">
    <text evidence="6">The sequence shown here is derived from an EMBL/GenBank/DDBJ whole genome shotgun (WGS) entry which is preliminary data.</text>
</comment>
<dbReference type="EMBL" id="BFAD01000008">
    <property type="protein sequence ID" value="GBE85633.1"/>
    <property type="molecule type" value="Genomic_DNA"/>
</dbReference>
<dbReference type="OrthoDB" id="2421129at2759"/>
<feature type="repeat" description="WD" evidence="4">
    <location>
        <begin position="246"/>
        <end position="279"/>
    </location>
</feature>
<dbReference type="CDD" id="cd17041">
    <property type="entry name" value="Ubl_WDR48"/>
    <property type="match status" value="1"/>
</dbReference>
<dbReference type="InterPro" id="IPR001680">
    <property type="entry name" value="WD40_rpt"/>
</dbReference>
<feature type="region of interest" description="Disordered" evidence="5">
    <location>
        <begin position="644"/>
        <end position="663"/>
    </location>
</feature>
<proteinExistence type="inferred from homology"/>
<feature type="compositionally biased region" description="Basic and acidic residues" evidence="5">
    <location>
        <begin position="1239"/>
        <end position="1257"/>
    </location>
</feature>
<dbReference type="InterPro" id="IPR051246">
    <property type="entry name" value="WDR48"/>
</dbReference>
<dbReference type="InterPro" id="IPR020472">
    <property type="entry name" value="WD40_PAC1"/>
</dbReference>
<organism evidence="6 7">
    <name type="scientific">Sparassis crispa</name>
    <dbReference type="NCBI Taxonomy" id="139825"/>
    <lineage>
        <taxon>Eukaryota</taxon>
        <taxon>Fungi</taxon>
        <taxon>Dikarya</taxon>
        <taxon>Basidiomycota</taxon>
        <taxon>Agaricomycotina</taxon>
        <taxon>Agaricomycetes</taxon>
        <taxon>Polyporales</taxon>
        <taxon>Sparassidaceae</taxon>
        <taxon>Sparassis</taxon>
    </lineage>
</organism>
<dbReference type="InterPro" id="IPR021772">
    <property type="entry name" value="WDR48/Bun107"/>
</dbReference>
<dbReference type="CDD" id="cd00200">
    <property type="entry name" value="WD40"/>
    <property type="match status" value="1"/>
</dbReference>
<feature type="compositionally biased region" description="Basic and acidic residues" evidence="5">
    <location>
        <begin position="897"/>
        <end position="919"/>
    </location>
</feature>
<dbReference type="InterPro" id="IPR036322">
    <property type="entry name" value="WD40_repeat_dom_sf"/>
</dbReference>
<keyword evidence="3" id="KW-0677">Repeat</keyword>
<accession>A0A401GTX8</accession>
<dbReference type="InParanoid" id="A0A401GTX8"/>
<feature type="repeat" description="WD" evidence="4">
    <location>
        <begin position="198"/>
        <end position="230"/>
    </location>
</feature>
<dbReference type="GeneID" id="38782550"/>
<evidence type="ECO:0000256" key="2">
    <source>
        <dbReference type="ARBA" id="ARBA00022574"/>
    </source>
</evidence>
<feature type="region of interest" description="Disordered" evidence="5">
    <location>
        <begin position="1223"/>
        <end position="1257"/>
    </location>
</feature>
<dbReference type="PROSITE" id="PS00678">
    <property type="entry name" value="WD_REPEATS_1"/>
    <property type="match status" value="1"/>
</dbReference>
<reference evidence="6 7" key="1">
    <citation type="journal article" date="2018" name="Sci. Rep.">
        <title>Genome sequence of the cauliflower mushroom Sparassis crispa (Hanabiratake) and its association with beneficial usage.</title>
        <authorList>
            <person name="Kiyama R."/>
            <person name="Furutani Y."/>
            <person name="Kawaguchi K."/>
            <person name="Nakanishi T."/>
        </authorList>
    </citation>
    <scope>NUCLEOTIDE SEQUENCE [LARGE SCALE GENOMIC DNA]</scope>
</reference>
<feature type="region of interest" description="Disordered" evidence="5">
    <location>
        <begin position="771"/>
        <end position="792"/>
    </location>
</feature>
<sequence>MAPPRRRVSYVIAPPTDQVPRLQLPPHGLPRHGSSAPVLIPFHEPISSPPHSPSSKAASHPRHRLGVATLALDTSTHLVGRPAPEGILYSGGRDGQVISWDLGIPMKRRAQRYGVSAGATRRWEIMTNWSDDVIEEELDEGEELRSDGDVLGEVTGRIRRRNVGIEQEIPYEEQWETDIDAYEARKTTPPSTQFRQSAQIHSDWVNDILLCNQNQTLVSASSDGTVRAWSPHAHSHAGSLHEPMTVGMHADYVRCLTYCRDQRWVASGSFDRTIKLWDLGAIGSTGSPLTTLHAPDASGPKASVYALAADPYGHIVASGSPERVIRMWDPRTGRRIGKLVGHTDNIRAILLSEDAKYLLTGSADASIKLWSLSSQRCLHTFTHHTDSVWSLFSSHPSLEIFYSGDRSGLVCKVDVEGCADISEGECIVLCQDTCEREGRPAATEGVNKIVAMDDNLLWTASGSSSIKRWRVPARKAVRAAALSEGKDWQAESSVVSPMTVEYNQDHLLPRSAKRGSFDFSTGRASTPPRSGSGMVSCDIPISKQRSTSPRRSPRTSIATSIPPSIHSFMQHEVEVDVEREGEDTWYGIPFESLVRLMSPNEALGGPGPLVRGHDPEIATLYSAASIMSIPRATRAPIHSMIQSQNQSPLQGQGVRGTSPIRTDTLNSHRSYVSRLGEESQTLHPGTRVRAAYDEREVVVDAVPLRRDADEVIHGEHGLVRCAMLNDRVHVLTVDTAGEVAVWDVIRCVCLGRFPSADVAAASFCGSVSGSVDGMNSEKDREREKERSPREALETVRERIEGEAVVSPWSTVDTKMGVLSVHMNERCFEAEIYADEAGYGPDRRFNDEMRLNIGKWVLRNLFVGFIREQQRAAARRMRDAEQNQYRAPRSTPPTHIELNGDHGRHGHSPDRRRSSSDASHRSSMTSTTMRSATIVMSPKMLPAVSPIVTTPPRSLTTQYIPLNTGVKDSSLSAIPQSPNDTTPMPLPLRSPQRSQTDSGGSASPSDYFSLRTRRGSLSTGSMTTPDDLGWGGKSQDNALQTPSTPNTLMGRLKAFGKSTKRHASEISTPGGVLAAGEASQTHDITAPAMPKTAVQVLLSSPFNPPTSNDTPSLSIPPDTAVVVSEEAPSGWTTRYRGHVSSTGPDVHVLEDVMPLWLLEYLLVNKVPPVPVNKISFVLLPLPAKDRKEQLPDLLNTAQSKLTASRFLRVRKLTYHVQDKLDRLTGSHLPTSTNNTPRSSFDSRSRSPTTSRREADPRPRAEDLYEVLCNDVVLPLDMTLAAVRQYIWRQSSELCMYYRRKSAAPLQ</sequence>
<evidence type="ECO:0000256" key="3">
    <source>
        <dbReference type="ARBA" id="ARBA00022737"/>
    </source>
</evidence>
<feature type="compositionally biased region" description="Low complexity" evidence="5">
    <location>
        <begin position="920"/>
        <end position="930"/>
    </location>
</feature>
<evidence type="ECO:0000256" key="5">
    <source>
        <dbReference type="SAM" id="MobiDB-lite"/>
    </source>
</evidence>
<gene>
    <name evidence="6" type="ORF">SCP_0801520</name>
</gene>
<feature type="repeat" description="WD" evidence="4">
    <location>
        <begin position="297"/>
        <end position="338"/>
    </location>
</feature>
<feature type="region of interest" description="Disordered" evidence="5">
    <location>
        <begin position="874"/>
        <end position="930"/>
    </location>
</feature>
<feature type="compositionally biased region" description="Polar residues" evidence="5">
    <location>
        <begin position="1014"/>
        <end position="1023"/>
    </location>
</feature>
<dbReference type="PROSITE" id="PS50294">
    <property type="entry name" value="WD_REPEATS_REGION"/>
    <property type="match status" value="4"/>
</dbReference>
<feature type="compositionally biased region" description="Polar residues" evidence="5">
    <location>
        <begin position="966"/>
        <end position="981"/>
    </location>
</feature>
<dbReference type="Pfam" id="PF00400">
    <property type="entry name" value="WD40"/>
    <property type="match status" value="5"/>
</dbReference>
<feature type="region of interest" description="Disordered" evidence="5">
    <location>
        <begin position="42"/>
        <end position="62"/>
    </location>
</feature>
<dbReference type="SUPFAM" id="SSF50978">
    <property type="entry name" value="WD40 repeat-like"/>
    <property type="match status" value="1"/>
</dbReference>